<comment type="caution">
    <text evidence="2">The sequence shown here is derived from an EMBL/GenBank/DDBJ whole genome shotgun (WGS) entry which is preliminary data.</text>
</comment>
<accession>A0A1E3LSL8</accession>
<dbReference type="OrthoDB" id="7564154at2"/>
<reference evidence="2 3" key="1">
    <citation type="submission" date="2016-08" db="EMBL/GenBank/DDBJ databases">
        <title>Draft genome of the agarase producing Sphingomonas sp. MCT13.</title>
        <authorList>
            <person name="D'Andrea M.M."/>
            <person name="Rossolini G.M."/>
            <person name="Thaller M.C."/>
        </authorList>
    </citation>
    <scope>NUCLEOTIDE SEQUENCE [LARGE SCALE GENOMIC DNA]</scope>
    <source>
        <strain evidence="2 3">MCT13</strain>
    </source>
</reference>
<dbReference type="Proteomes" id="UP000094487">
    <property type="component" value="Unassembled WGS sequence"/>
</dbReference>
<dbReference type="AlphaFoldDB" id="A0A1E3LSL8"/>
<sequence length="187" mass="19442">PSPPARVQAPPPPPAPPVPPPDGALVTELRPLRAAIRDGLVTLDFELFVQNRGTESADNIRAVLALIGANAQQDDQLAGFFGSARMAQGSEPFSIAPGGVFMLNGTVSVPDDAMPVVQVQGKAMFVPIVPVALRWYAGLSIKTLRDAFMVGTVPAPGSDKLGPLWVDRAAAGFGPLAAKRYVAKPGA</sequence>
<dbReference type="RefSeq" id="WP_069321491.1">
    <property type="nucleotide sequence ID" value="NZ_MDDS01000054.1"/>
</dbReference>
<protein>
    <submittedName>
        <fullName evidence="2">Uncharacterized protein</fullName>
    </submittedName>
</protein>
<name>A0A1E3LSL8_9SPHN</name>
<evidence type="ECO:0000313" key="2">
    <source>
        <dbReference type="EMBL" id="ODP36733.1"/>
    </source>
</evidence>
<feature type="region of interest" description="Disordered" evidence="1">
    <location>
        <begin position="1"/>
        <end position="20"/>
    </location>
</feature>
<proteinExistence type="predicted"/>
<dbReference type="EMBL" id="MDDS01000054">
    <property type="protein sequence ID" value="ODP36733.1"/>
    <property type="molecule type" value="Genomic_DNA"/>
</dbReference>
<evidence type="ECO:0000256" key="1">
    <source>
        <dbReference type="SAM" id="MobiDB-lite"/>
    </source>
</evidence>
<evidence type="ECO:0000313" key="3">
    <source>
        <dbReference type="Proteomes" id="UP000094487"/>
    </source>
</evidence>
<keyword evidence="3" id="KW-1185">Reference proteome</keyword>
<organism evidence="2 3">
    <name type="scientific">Sphingomonas turrisvirgatae</name>
    <dbReference type="NCBI Taxonomy" id="1888892"/>
    <lineage>
        <taxon>Bacteria</taxon>
        <taxon>Pseudomonadati</taxon>
        <taxon>Pseudomonadota</taxon>
        <taxon>Alphaproteobacteria</taxon>
        <taxon>Sphingomonadales</taxon>
        <taxon>Sphingomonadaceae</taxon>
        <taxon>Sphingomonas</taxon>
    </lineage>
</organism>
<gene>
    <name evidence="2" type="ORF">BFL28_19765</name>
</gene>
<feature type="non-terminal residue" evidence="2">
    <location>
        <position position="1"/>
    </location>
</feature>